<dbReference type="RefSeq" id="WP_051589350.1">
    <property type="nucleotide sequence ID" value="NZ_CP007514.1"/>
</dbReference>
<dbReference type="PROSITE" id="PS51371">
    <property type="entry name" value="CBS"/>
    <property type="match status" value="2"/>
</dbReference>
<dbReference type="InterPro" id="IPR046342">
    <property type="entry name" value="CBS_dom_sf"/>
</dbReference>
<reference evidence="4 6" key="1">
    <citation type="submission" date="2014-03" db="EMBL/GenBank/DDBJ databases">
        <title>Complete genome sequence of the Radio-Resistant Rubrobacter radiotolerans RSPS-4.</title>
        <authorList>
            <person name="Egas C.C."/>
            <person name="Barroso C.C."/>
            <person name="Froufe H.J.C."/>
            <person name="Pacheco J.J."/>
            <person name="Albuquerque L.L."/>
            <person name="da Costa M.M.S."/>
        </authorList>
    </citation>
    <scope>NUCLEOTIDE SEQUENCE [LARGE SCALE GENOMIC DNA]</scope>
    <source>
        <strain evidence="4 6">RSPS-4</strain>
    </source>
</reference>
<dbReference type="Gene3D" id="3.10.580.10">
    <property type="entry name" value="CBS-domain"/>
    <property type="match status" value="1"/>
</dbReference>
<dbReference type="SUPFAM" id="SSF54631">
    <property type="entry name" value="CBS-domain pair"/>
    <property type="match status" value="1"/>
</dbReference>
<feature type="domain" description="CBS" evidence="3">
    <location>
        <begin position="81"/>
        <end position="137"/>
    </location>
</feature>
<dbReference type="EMBL" id="CP007514">
    <property type="protein sequence ID" value="AHY46120.1"/>
    <property type="molecule type" value="Genomic_DNA"/>
</dbReference>
<dbReference type="EMBL" id="JAWXXX010000001">
    <property type="protein sequence ID" value="MDX5893530.1"/>
    <property type="molecule type" value="Genomic_DNA"/>
</dbReference>
<dbReference type="SMART" id="SM00116">
    <property type="entry name" value="CBS"/>
    <property type="match status" value="2"/>
</dbReference>
<accession>A0A023X2A2</accession>
<keyword evidence="2" id="KW-0129">CBS domain</keyword>
<evidence type="ECO:0000256" key="2">
    <source>
        <dbReference type="PROSITE-ProRule" id="PRU00703"/>
    </source>
</evidence>
<sequence length="223" mass="24155">MLKVRDSMTRDVVTLGPEASVAQAWEIVRGRGVRHIPIVEDGRLVGLVSDRDLRDASPIRKSSDGGEDENVFGWSSMRDIMTRKPVTISPFDTIEHAAREIYERRIGCLPVVDGGELVGIITSADMMRTLIELFGAGKPGTWVEVEVADEPGALAGIVDTVSERHVNLASVFVAPGHRVSDKVIALRLETTNPKGIVGALGEAGYSVEVVESSESVETTHREK</sequence>
<evidence type="ECO:0000256" key="1">
    <source>
        <dbReference type="ARBA" id="ARBA00022737"/>
    </source>
</evidence>
<keyword evidence="1" id="KW-0677">Repeat</keyword>
<evidence type="ECO:0000313" key="4">
    <source>
        <dbReference type="EMBL" id="AHY46120.1"/>
    </source>
</evidence>
<dbReference type="OrthoDB" id="9799454at2"/>
<protein>
    <submittedName>
        <fullName evidence="5">CBS and ACT domain-containing protein</fullName>
    </submittedName>
    <submittedName>
        <fullName evidence="4">CBS domain</fullName>
    </submittedName>
</protein>
<proteinExistence type="predicted"/>
<dbReference type="PATRIC" id="fig|42256.3.peg.849"/>
<dbReference type="SUPFAM" id="SSF55021">
    <property type="entry name" value="ACT-like"/>
    <property type="match status" value="1"/>
</dbReference>
<dbReference type="PANTHER" id="PTHR48108:SF2">
    <property type="entry name" value="ACETOIN UTILIZATION PROTEIN ACUB"/>
    <property type="match status" value="1"/>
</dbReference>
<dbReference type="Proteomes" id="UP000025229">
    <property type="component" value="Chromosome"/>
</dbReference>
<dbReference type="Proteomes" id="UP001281130">
    <property type="component" value="Unassembled WGS sequence"/>
</dbReference>
<dbReference type="STRING" id="42256.RradSPS_0837"/>
<dbReference type="PANTHER" id="PTHR48108">
    <property type="entry name" value="CBS DOMAIN-CONTAINING PROTEIN CBSX2, CHLOROPLASTIC"/>
    <property type="match status" value="1"/>
</dbReference>
<gene>
    <name evidence="4" type="ORF">RradSPS_0837</name>
    <name evidence="5" type="ORF">SIL72_05745</name>
</gene>
<dbReference type="HOGENOM" id="CLU_040681_6_0_11"/>
<name>A0A023X2A2_RUBRA</name>
<dbReference type="AlphaFoldDB" id="A0A023X2A2"/>
<dbReference type="KEGG" id="rrd:RradSPS_0837"/>
<dbReference type="CDD" id="cd04584">
    <property type="entry name" value="CBS_pair_AcuB_like"/>
    <property type="match status" value="1"/>
</dbReference>
<evidence type="ECO:0000259" key="3">
    <source>
        <dbReference type="PROSITE" id="PS51371"/>
    </source>
</evidence>
<evidence type="ECO:0000313" key="6">
    <source>
        <dbReference type="Proteomes" id="UP000025229"/>
    </source>
</evidence>
<feature type="domain" description="CBS" evidence="3">
    <location>
        <begin position="8"/>
        <end position="65"/>
    </location>
</feature>
<reference evidence="5" key="2">
    <citation type="submission" date="2023-11" db="EMBL/GenBank/DDBJ databases">
        <title>MicrobeMod: A computational toolkit for identifying prokaryotic methylation and restriction-modification with nanopore sequencing.</title>
        <authorList>
            <person name="Crits-Christoph A."/>
            <person name="Kang S.C."/>
            <person name="Lee H."/>
            <person name="Ostrov N."/>
        </authorList>
    </citation>
    <scope>NUCLEOTIDE SEQUENCE</scope>
    <source>
        <strain evidence="5">ATCC 51242</strain>
    </source>
</reference>
<dbReference type="InterPro" id="IPR045865">
    <property type="entry name" value="ACT-like_dom_sf"/>
</dbReference>
<organism evidence="4 6">
    <name type="scientific">Rubrobacter radiotolerans</name>
    <name type="common">Arthrobacter radiotolerans</name>
    <dbReference type="NCBI Taxonomy" id="42256"/>
    <lineage>
        <taxon>Bacteria</taxon>
        <taxon>Bacillati</taxon>
        <taxon>Actinomycetota</taxon>
        <taxon>Rubrobacteria</taxon>
        <taxon>Rubrobacterales</taxon>
        <taxon>Rubrobacteraceae</taxon>
        <taxon>Rubrobacter</taxon>
    </lineage>
</organism>
<dbReference type="Pfam" id="PF00571">
    <property type="entry name" value="CBS"/>
    <property type="match status" value="2"/>
</dbReference>
<dbReference type="InterPro" id="IPR051462">
    <property type="entry name" value="CBS_domain-containing"/>
</dbReference>
<dbReference type="InterPro" id="IPR000644">
    <property type="entry name" value="CBS_dom"/>
</dbReference>
<keyword evidence="6" id="KW-1185">Reference proteome</keyword>
<dbReference type="eggNOG" id="COG0517">
    <property type="taxonomic scope" value="Bacteria"/>
</dbReference>
<evidence type="ECO:0000313" key="5">
    <source>
        <dbReference type="EMBL" id="MDX5893530.1"/>
    </source>
</evidence>